<gene>
    <name evidence="2" type="ORF">HJG63_008495</name>
</gene>
<evidence type="ECO:0000313" key="3">
    <source>
        <dbReference type="Proteomes" id="UP000593571"/>
    </source>
</evidence>
<reference evidence="2 3" key="1">
    <citation type="journal article" date="2020" name="Nature">
        <title>Six reference-quality genomes reveal evolution of bat adaptations.</title>
        <authorList>
            <person name="Jebb D."/>
            <person name="Huang Z."/>
            <person name="Pippel M."/>
            <person name="Hughes G.M."/>
            <person name="Lavrichenko K."/>
            <person name="Devanna P."/>
            <person name="Winkler S."/>
            <person name="Jermiin L.S."/>
            <person name="Skirmuntt E.C."/>
            <person name="Katzourakis A."/>
            <person name="Burkitt-Gray L."/>
            <person name="Ray D.A."/>
            <person name="Sullivan K.A.M."/>
            <person name="Roscito J.G."/>
            <person name="Kirilenko B.M."/>
            <person name="Davalos L.M."/>
            <person name="Corthals A.P."/>
            <person name="Power M.L."/>
            <person name="Jones G."/>
            <person name="Ransome R.D."/>
            <person name="Dechmann D.K.N."/>
            <person name="Locatelli A.G."/>
            <person name="Puechmaille S.J."/>
            <person name="Fedrigo O."/>
            <person name="Jarvis E.D."/>
            <person name="Hiller M."/>
            <person name="Vernes S.C."/>
            <person name="Myers E.W."/>
            <person name="Teeling E.C."/>
        </authorList>
    </citation>
    <scope>NUCLEOTIDE SEQUENCE [LARGE SCALE GENOMIC DNA]</scope>
    <source>
        <strain evidence="2">MRouAeg1</strain>
        <tissue evidence="2">Muscle</tissue>
    </source>
</reference>
<sequence length="241" mass="26889">MAEIPLYFVDLQDDLDDYGFEDCGPDCDSMRATAFLDIPGQGHLPPLTRLEKYAFSDNVFNRQVIARGLLDIFRDFSNDEGDFLTVMAMAVRLSEDAEPTVRTELMEQIPPIAIFLQENRSNFPLLLSEYLIPVVVRCLTDPHEQVSGTPNKPSSRGFGFFSSLKTCRELSKRACALCSASRAPRPVVPFSGARRPLPLKFCPLLFPLSGSSWRSSVLSQLRETALLLFSGSLVLHRARVA</sequence>
<dbReference type="SUPFAM" id="SSF48371">
    <property type="entry name" value="ARM repeat"/>
    <property type="match status" value="1"/>
</dbReference>
<keyword evidence="3" id="KW-1185">Reference proteome</keyword>
<dbReference type="GO" id="GO:0005737">
    <property type="term" value="C:cytoplasm"/>
    <property type="evidence" value="ECO:0007669"/>
    <property type="project" value="TreeGrafter"/>
</dbReference>
<dbReference type="EMBL" id="JACASE010000012">
    <property type="protein sequence ID" value="KAF6422652.1"/>
    <property type="molecule type" value="Genomic_DNA"/>
</dbReference>
<dbReference type="AlphaFoldDB" id="A0A7J8DIB9"/>
<proteinExistence type="predicted"/>
<dbReference type="InterPro" id="IPR051023">
    <property type="entry name" value="PP2A_Regulatory_Subunit_A"/>
</dbReference>
<dbReference type="GO" id="GO:0019888">
    <property type="term" value="F:protein phosphatase regulator activity"/>
    <property type="evidence" value="ECO:0007669"/>
    <property type="project" value="TreeGrafter"/>
</dbReference>
<organism evidence="2 3">
    <name type="scientific">Rousettus aegyptiacus</name>
    <name type="common">Egyptian fruit bat</name>
    <name type="synonym">Pteropus aegyptiacus</name>
    <dbReference type="NCBI Taxonomy" id="9407"/>
    <lineage>
        <taxon>Eukaryota</taxon>
        <taxon>Metazoa</taxon>
        <taxon>Chordata</taxon>
        <taxon>Craniata</taxon>
        <taxon>Vertebrata</taxon>
        <taxon>Euteleostomi</taxon>
        <taxon>Mammalia</taxon>
        <taxon>Eutheria</taxon>
        <taxon>Laurasiatheria</taxon>
        <taxon>Chiroptera</taxon>
        <taxon>Yinpterochiroptera</taxon>
        <taxon>Pteropodoidea</taxon>
        <taxon>Pteropodidae</taxon>
        <taxon>Rousettinae</taxon>
        <taxon>Rousettus</taxon>
    </lineage>
</organism>
<comment type="caution">
    <text evidence="2">The sequence shown here is derived from an EMBL/GenBank/DDBJ whole genome shotgun (WGS) entry which is preliminary data.</text>
</comment>
<accession>A0A7J8DIB9</accession>
<evidence type="ECO:0008006" key="4">
    <source>
        <dbReference type="Google" id="ProtNLM"/>
    </source>
</evidence>
<evidence type="ECO:0000256" key="1">
    <source>
        <dbReference type="ARBA" id="ARBA00022737"/>
    </source>
</evidence>
<dbReference type="PANTHER" id="PTHR10648">
    <property type="entry name" value="SERINE/THREONINE-PROTEIN PHOSPHATASE PP2A 65 KDA REGULATORY SUBUNIT"/>
    <property type="match status" value="1"/>
</dbReference>
<dbReference type="Proteomes" id="UP000593571">
    <property type="component" value="Unassembled WGS sequence"/>
</dbReference>
<protein>
    <recommendedName>
        <fullName evidence="4">Protein phosphatase 4 regulatory subunit 1</fullName>
    </recommendedName>
</protein>
<dbReference type="PANTHER" id="PTHR10648:SF7">
    <property type="entry name" value="WW-BINDING DOMAIN-CONTAINING PROTEIN-RELATED"/>
    <property type="match status" value="1"/>
</dbReference>
<name>A0A7J8DIB9_ROUAE</name>
<dbReference type="Gene3D" id="1.25.10.10">
    <property type="entry name" value="Leucine-rich Repeat Variant"/>
    <property type="match status" value="1"/>
</dbReference>
<evidence type="ECO:0000313" key="2">
    <source>
        <dbReference type="EMBL" id="KAF6422652.1"/>
    </source>
</evidence>
<dbReference type="InterPro" id="IPR011989">
    <property type="entry name" value="ARM-like"/>
</dbReference>
<dbReference type="InterPro" id="IPR016024">
    <property type="entry name" value="ARM-type_fold"/>
</dbReference>
<keyword evidence="1" id="KW-0677">Repeat</keyword>